<dbReference type="Proteomes" id="UP000887565">
    <property type="component" value="Unplaced"/>
</dbReference>
<organism evidence="2 3">
    <name type="scientific">Romanomermis culicivorax</name>
    <name type="common">Nematode worm</name>
    <dbReference type="NCBI Taxonomy" id="13658"/>
    <lineage>
        <taxon>Eukaryota</taxon>
        <taxon>Metazoa</taxon>
        <taxon>Ecdysozoa</taxon>
        <taxon>Nematoda</taxon>
        <taxon>Enoplea</taxon>
        <taxon>Dorylaimia</taxon>
        <taxon>Mermithida</taxon>
        <taxon>Mermithoidea</taxon>
        <taxon>Mermithidae</taxon>
        <taxon>Romanomermis</taxon>
    </lineage>
</organism>
<keyword evidence="2" id="KW-1185">Reference proteome</keyword>
<protein>
    <submittedName>
        <fullName evidence="3">Uncharacterized protein</fullName>
    </submittedName>
</protein>
<accession>A0A915IX15</accession>
<reference evidence="3" key="1">
    <citation type="submission" date="2022-11" db="UniProtKB">
        <authorList>
            <consortium name="WormBaseParasite"/>
        </authorList>
    </citation>
    <scope>IDENTIFICATION</scope>
</reference>
<sequence length="46" mass="4979">NTRESEEGKARHVSEGVEEIAKPVVTRGVSSTVSRSTPTTPLKLTR</sequence>
<name>A0A915IX15_ROMCU</name>
<evidence type="ECO:0000313" key="3">
    <source>
        <dbReference type="WBParaSite" id="nRc.2.0.1.t18740-RA"/>
    </source>
</evidence>
<feature type="compositionally biased region" description="Basic and acidic residues" evidence="1">
    <location>
        <begin position="1"/>
        <end position="21"/>
    </location>
</feature>
<feature type="region of interest" description="Disordered" evidence="1">
    <location>
        <begin position="1"/>
        <end position="46"/>
    </location>
</feature>
<dbReference type="AlphaFoldDB" id="A0A915IX15"/>
<proteinExistence type="predicted"/>
<evidence type="ECO:0000256" key="1">
    <source>
        <dbReference type="SAM" id="MobiDB-lite"/>
    </source>
</evidence>
<dbReference type="WBParaSite" id="nRc.2.0.1.t18740-RA">
    <property type="protein sequence ID" value="nRc.2.0.1.t18740-RA"/>
    <property type="gene ID" value="nRc.2.0.1.g18740"/>
</dbReference>
<feature type="compositionally biased region" description="Low complexity" evidence="1">
    <location>
        <begin position="23"/>
        <end position="46"/>
    </location>
</feature>
<evidence type="ECO:0000313" key="2">
    <source>
        <dbReference type="Proteomes" id="UP000887565"/>
    </source>
</evidence>